<organism evidence="1 2">
    <name type="scientific">Ahrensia marina</name>
    <dbReference type="NCBI Taxonomy" id="1514904"/>
    <lineage>
        <taxon>Bacteria</taxon>
        <taxon>Pseudomonadati</taxon>
        <taxon>Pseudomonadota</taxon>
        <taxon>Alphaproteobacteria</taxon>
        <taxon>Hyphomicrobiales</taxon>
        <taxon>Ahrensiaceae</taxon>
        <taxon>Ahrensia</taxon>
    </lineage>
</organism>
<protein>
    <submittedName>
        <fullName evidence="1">Glutamyl-tRNA amidotransferase</fullName>
    </submittedName>
</protein>
<dbReference type="GO" id="GO:0016884">
    <property type="term" value="F:carbon-nitrogen ligase activity, with glutamine as amido-N-donor"/>
    <property type="evidence" value="ECO:0007669"/>
    <property type="project" value="InterPro"/>
</dbReference>
<sequence>MREAIQTALKEAEKSQDKTRVCTLRLIKAAVKDRDSAARSAGKDPVSEVEISEILTKMIKQRKESAKTYEESGRLELAELERVESAVIAEFLPEQLCEDSVKQVCAEVVEDTGAEGLRDMGKCMNALKTKYPGQMDFTKASGIVKNMLR</sequence>
<dbReference type="AlphaFoldDB" id="A0A0N0E7H5"/>
<dbReference type="OrthoDB" id="9788127at2"/>
<dbReference type="PANTHER" id="PTHR28055">
    <property type="entry name" value="ALTERED INHERITANCE OF MITOCHONDRIA PROTEIN 41, MITOCHONDRIAL"/>
    <property type="match status" value="1"/>
</dbReference>
<dbReference type="RefSeq" id="WP_053999211.1">
    <property type="nucleotide sequence ID" value="NZ_JXMU01000013.1"/>
</dbReference>
<evidence type="ECO:0000313" key="1">
    <source>
        <dbReference type="EMBL" id="KPB01205.1"/>
    </source>
</evidence>
<dbReference type="STRING" id="1514904.SU32_09995"/>
<dbReference type="PANTHER" id="PTHR28055:SF1">
    <property type="entry name" value="ALTERED INHERITANCE OF MITOCHONDRIA PROTEIN 41, MITOCHONDRIAL"/>
    <property type="match status" value="1"/>
</dbReference>
<dbReference type="Gene3D" id="1.10.10.410">
    <property type="match status" value="1"/>
</dbReference>
<dbReference type="GO" id="GO:0016740">
    <property type="term" value="F:transferase activity"/>
    <property type="evidence" value="ECO:0007669"/>
    <property type="project" value="UniProtKB-KW"/>
</dbReference>
<dbReference type="InterPro" id="IPR003789">
    <property type="entry name" value="Asn/Gln_tRNA_amidoTrase-B-like"/>
</dbReference>
<dbReference type="InterPro" id="IPR042184">
    <property type="entry name" value="YqeY/Aim41_N"/>
</dbReference>
<dbReference type="Proteomes" id="UP000038011">
    <property type="component" value="Unassembled WGS sequence"/>
</dbReference>
<keyword evidence="2" id="KW-1185">Reference proteome</keyword>
<comment type="caution">
    <text evidence="1">The sequence shown here is derived from an EMBL/GenBank/DDBJ whole genome shotgun (WGS) entry which is preliminary data.</text>
</comment>
<dbReference type="Pfam" id="PF09424">
    <property type="entry name" value="YqeY"/>
    <property type="match status" value="1"/>
</dbReference>
<dbReference type="EMBL" id="JXMU01000013">
    <property type="protein sequence ID" value="KPB01205.1"/>
    <property type="molecule type" value="Genomic_DNA"/>
</dbReference>
<name>A0A0N0E7H5_9HYPH</name>
<reference evidence="1 2" key="1">
    <citation type="submission" date="2015-01" db="EMBL/GenBank/DDBJ databases">
        <title>Ahrensia donghaiensis sp. nov., a novel dimethylsulphoniopropionate-cleavage bacterium isolated from seawater and emended descriptions of the genus Ahrensia and Ahrensia kielensis.</title>
        <authorList>
            <person name="Liu J."/>
        </authorList>
    </citation>
    <scope>NUCLEOTIDE SEQUENCE [LARGE SCALE GENOMIC DNA]</scope>
    <source>
        <strain evidence="1 2">LZD062</strain>
    </source>
</reference>
<accession>A0A0N0E7H5</accession>
<dbReference type="InterPro" id="IPR019004">
    <property type="entry name" value="YqeY/Aim41"/>
</dbReference>
<evidence type="ECO:0000313" key="2">
    <source>
        <dbReference type="Proteomes" id="UP000038011"/>
    </source>
</evidence>
<dbReference type="InterPro" id="IPR023168">
    <property type="entry name" value="GatB_Yqey_C_2"/>
</dbReference>
<dbReference type="Gene3D" id="1.10.1510.10">
    <property type="entry name" value="Uncharacterised protein YqeY/AIM41 PF09424, N-terminal domain"/>
    <property type="match status" value="1"/>
</dbReference>
<keyword evidence="1" id="KW-0808">Transferase</keyword>
<gene>
    <name evidence="1" type="ORF">SU32_09995</name>
</gene>
<dbReference type="PATRIC" id="fig|1514904.3.peg.831"/>
<dbReference type="SUPFAM" id="SSF89095">
    <property type="entry name" value="GatB/YqeY motif"/>
    <property type="match status" value="1"/>
</dbReference>
<proteinExistence type="predicted"/>